<dbReference type="EMBL" id="FXLY01000013">
    <property type="protein sequence ID" value="SMN22739.1"/>
    <property type="molecule type" value="Genomic_DNA"/>
</dbReference>
<feature type="transmembrane region" description="Helical" evidence="1">
    <location>
        <begin position="47"/>
        <end position="66"/>
    </location>
</feature>
<keyword evidence="3" id="KW-1185">Reference proteome</keyword>
<keyword evidence="1" id="KW-1133">Transmembrane helix</keyword>
<dbReference type="Proteomes" id="UP000196158">
    <property type="component" value="Unassembled WGS sequence"/>
</dbReference>
<evidence type="ECO:0000313" key="3">
    <source>
        <dbReference type="Proteomes" id="UP000196158"/>
    </source>
</evidence>
<feature type="transmembrane region" description="Helical" evidence="1">
    <location>
        <begin position="181"/>
        <end position="198"/>
    </location>
</feature>
<feature type="transmembrane region" description="Helical" evidence="1">
    <location>
        <begin position="12"/>
        <end position="35"/>
    </location>
</feature>
<gene>
    <name evidence="2" type="ORF">KASA_0F01573G</name>
</gene>
<protein>
    <submittedName>
        <fullName evidence="2">Similar to Saccharomyces cerevisiae YFR042W KEG1 Integral membrane protein of the ER</fullName>
    </submittedName>
</protein>
<dbReference type="STRING" id="1789683.A0A1X7RB96"/>
<evidence type="ECO:0000313" key="2">
    <source>
        <dbReference type="EMBL" id="SMN22739.1"/>
    </source>
</evidence>
<keyword evidence="1" id="KW-0812">Transmembrane</keyword>
<name>A0A1X7RB96_9SACH</name>
<keyword evidence="1" id="KW-0472">Membrane</keyword>
<proteinExistence type="predicted"/>
<evidence type="ECO:0000256" key="1">
    <source>
        <dbReference type="SAM" id="Phobius"/>
    </source>
</evidence>
<dbReference type="OrthoDB" id="46988at2759"/>
<sequence length="201" mass="24085">MAWKLTNKLYQYYQLSTSFLYVALLSRWIIIFPLVGVKFLPGGIHEFLMYLLFFSSVIEILWLFKFRGFTGAFRKRTIYKDLNFLYVVLVLHFHDDYEHALVLKNISYSTFIVGVAISQAYSHGTQIFKRAPNYKRKTLLWKLDTFIALPMLYCSEFVLLLLNQRFPNFHTTEYLDQFNKFIMIIYFPFALTCYRKYIARS</sequence>
<organism evidence="2 3">
    <name type="scientific">Maudiozyma saulgeensis</name>
    <dbReference type="NCBI Taxonomy" id="1789683"/>
    <lineage>
        <taxon>Eukaryota</taxon>
        <taxon>Fungi</taxon>
        <taxon>Dikarya</taxon>
        <taxon>Ascomycota</taxon>
        <taxon>Saccharomycotina</taxon>
        <taxon>Saccharomycetes</taxon>
        <taxon>Saccharomycetales</taxon>
        <taxon>Saccharomycetaceae</taxon>
        <taxon>Maudiozyma</taxon>
    </lineage>
</organism>
<dbReference type="AlphaFoldDB" id="A0A1X7RB96"/>
<reference evidence="2 3" key="1">
    <citation type="submission" date="2017-04" db="EMBL/GenBank/DDBJ databases">
        <authorList>
            <person name="Afonso C.L."/>
            <person name="Miller P.J."/>
            <person name="Scott M.A."/>
            <person name="Spackman E."/>
            <person name="Goraichik I."/>
            <person name="Dimitrov K.M."/>
            <person name="Suarez D.L."/>
            <person name="Swayne D.E."/>
        </authorList>
    </citation>
    <scope>NUCLEOTIDE SEQUENCE [LARGE SCALE GENOMIC DNA]</scope>
</reference>
<accession>A0A1X7RB96</accession>
<feature type="transmembrane region" description="Helical" evidence="1">
    <location>
        <begin position="143"/>
        <end position="161"/>
    </location>
</feature>